<keyword evidence="6" id="KW-1185">Reference proteome</keyword>
<sequence>MHVTEPVPAPFDPPAPGHYTYQAIDQAFKANMARLTNGISPAGLVEIQVQWLGHLLMSPGKQMELVEKAQRKLVRLMCHAMHAGPGADPCIEPLPIDKRFASPGWQQWPFNMMYQSFLLTQQWWHNATTDIDGVSDADEKVISFIVRQMLDHMAPSNFIATNPDILKATVEQGGANLLTGIEHLIEDVQHTLAGKKPVGTENFQVGRDVAITPGKVVYRNHLIELIQYSPTTDDVYPEPILIVPAWIMKYYILDLSPHNSLVKYLVDQGHTVFMVSWRNPTSEDRNLGMEDYRKMGIMDAIDAVSAIIPDQKIHSAGYCLGGTLLSIAASAMARDGDDRLASMTHLATQVDFTEAGELMLFISESEVSYLESMMWDQGFLDGYQMAGAFQILRSNDLIWSRLANEYLLGERQEMNDLMAWNADLTRMPYRMHSEYLRGLFLENNLSAGRYMANDLPVNLADIRVPIFSVGTVRDHVAPWRSVYKLTMHPATEVTFVLTSGGHNAGIVSEPGHPHRSYQMSTKKVGDHYLDPDRWQQSAPMQDGSWWPAWQTWLVGYSGDKVPARTPANTKAGYPALCDAPGTYVLQN</sequence>
<evidence type="ECO:0000256" key="1">
    <source>
        <dbReference type="ARBA" id="ARBA00022679"/>
    </source>
</evidence>
<protein>
    <submittedName>
        <fullName evidence="5">Poly-beta-hydroxybutyrate polymerase</fullName>
    </submittedName>
</protein>
<dbReference type="InterPro" id="IPR022211">
    <property type="entry name" value="PHBC_N"/>
</dbReference>
<feature type="domain" description="Poly-beta-hydroxybutyrate polymerase N-terminal" evidence="4">
    <location>
        <begin position="21"/>
        <end position="61"/>
    </location>
</feature>
<gene>
    <name evidence="5" type="ORF">TALK_13465</name>
</gene>
<dbReference type="InterPro" id="IPR051321">
    <property type="entry name" value="PHA/PHB_synthase"/>
</dbReference>
<feature type="domain" description="Poly-beta-hydroxybutyrate polymerase N-terminal" evidence="3">
    <location>
        <begin position="97"/>
        <end position="265"/>
    </location>
</feature>
<dbReference type="EMBL" id="JFKB01000008">
    <property type="protein sequence ID" value="OSQ47557.1"/>
    <property type="molecule type" value="Genomic_DNA"/>
</dbReference>
<dbReference type="PANTHER" id="PTHR36837:SF5">
    <property type="entry name" value="POLY-3-HYDROXYBUTYRATE SYNTHASE"/>
    <property type="match status" value="1"/>
</dbReference>
<evidence type="ECO:0000313" key="5">
    <source>
        <dbReference type="EMBL" id="OSQ47557.1"/>
    </source>
</evidence>
<comment type="caution">
    <text evidence="5">The sequence shown here is derived from an EMBL/GenBank/DDBJ whole genome shotgun (WGS) entry which is preliminary data.</text>
</comment>
<organism evidence="5 6">
    <name type="scientific">Thalassospira alkalitolerans</name>
    <dbReference type="NCBI Taxonomy" id="1293890"/>
    <lineage>
        <taxon>Bacteria</taxon>
        <taxon>Pseudomonadati</taxon>
        <taxon>Pseudomonadota</taxon>
        <taxon>Alphaproteobacteria</taxon>
        <taxon>Rhodospirillales</taxon>
        <taxon>Thalassospiraceae</taxon>
        <taxon>Thalassospira</taxon>
    </lineage>
</organism>
<dbReference type="SUPFAM" id="SSF53474">
    <property type="entry name" value="alpha/beta-Hydrolases"/>
    <property type="match status" value="1"/>
</dbReference>
<evidence type="ECO:0000313" key="6">
    <source>
        <dbReference type="Proteomes" id="UP000193396"/>
    </source>
</evidence>
<dbReference type="InterPro" id="IPR010941">
    <property type="entry name" value="PhaC_N"/>
</dbReference>
<dbReference type="GO" id="GO:0042619">
    <property type="term" value="P:poly-hydroxybutyrate biosynthetic process"/>
    <property type="evidence" value="ECO:0007669"/>
    <property type="project" value="InterPro"/>
</dbReference>
<dbReference type="Pfam" id="PF07167">
    <property type="entry name" value="PhaC_N"/>
    <property type="match status" value="1"/>
</dbReference>
<accession>A0A1Y2LCD7</accession>
<dbReference type="STRING" id="1293890.TALK_13465"/>
<reference evidence="5 6" key="1">
    <citation type="submission" date="2014-03" db="EMBL/GenBank/DDBJ databases">
        <title>The draft genome sequence of Thalassospira alkalitolerans JCM 18968.</title>
        <authorList>
            <person name="Lai Q."/>
            <person name="Shao Z."/>
        </authorList>
    </citation>
    <scope>NUCLEOTIDE SEQUENCE [LARGE SCALE GENOMIC DNA]</scope>
    <source>
        <strain evidence="5 6">JCM 18968</strain>
    </source>
</reference>
<dbReference type="InterPro" id="IPR029058">
    <property type="entry name" value="AB_hydrolase_fold"/>
</dbReference>
<evidence type="ECO:0000259" key="3">
    <source>
        <dbReference type="Pfam" id="PF07167"/>
    </source>
</evidence>
<evidence type="ECO:0000259" key="4">
    <source>
        <dbReference type="Pfam" id="PF12551"/>
    </source>
</evidence>
<dbReference type="PANTHER" id="PTHR36837">
    <property type="entry name" value="POLY(3-HYDROXYALKANOATE) POLYMERASE SUBUNIT PHAC"/>
    <property type="match status" value="1"/>
</dbReference>
<dbReference type="AlphaFoldDB" id="A0A1Y2LCD7"/>
<dbReference type="GO" id="GO:0016746">
    <property type="term" value="F:acyltransferase activity"/>
    <property type="evidence" value="ECO:0007669"/>
    <property type="project" value="UniProtKB-KW"/>
</dbReference>
<evidence type="ECO:0000256" key="2">
    <source>
        <dbReference type="ARBA" id="ARBA00023315"/>
    </source>
</evidence>
<name>A0A1Y2LCD7_9PROT</name>
<dbReference type="Pfam" id="PF12551">
    <property type="entry name" value="PHBC_N"/>
    <property type="match status" value="1"/>
</dbReference>
<dbReference type="Gene3D" id="3.40.50.1820">
    <property type="entry name" value="alpha/beta hydrolase"/>
    <property type="match status" value="1"/>
</dbReference>
<keyword evidence="1" id="KW-0808">Transferase</keyword>
<proteinExistence type="predicted"/>
<dbReference type="Proteomes" id="UP000193396">
    <property type="component" value="Unassembled WGS sequence"/>
</dbReference>
<keyword evidence="2" id="KW-0012">Acyltransferase</keyword>